<organism evidence="11 12">
    <name type="scientific">Polysphondylium violaceum</name>
    <dbReference type="NCBI Taxonomy" id="133409"/>
    <lineage>
        <taxon>Eukaryota</taxon>
        <taxon>Amoebozoa</taxon>
        <taxon>Evosea</taxon>
        <taxon>Eumycetozoa</taxon>
        <taxon>Dictyostelia</taxon>
        <taxon>Dictyosteliales</taxon>
        <taxon>Dictyosteliaceae</taxon>
        <taxon>Polysphondylium</taxon>
    </lineage>
</organism>
<feature type="compositionally biased region" description="Basic residues" evidence="9">
    <location>
        <begin position="876"/>
        <end position="886"/>
    </location>
</feature>
<evidence type="ECO:0000256" key="9">
    <source>
        <dbReference type="SAM" id="MobiDB-lite"/>
    </source>
</evidence>
<dbReference type="InterPro" id="IPR002562">
    <property type="entry name" value="3'-5'_exonuclease_dom"/>
</dbReference>
<comment type="similarity">
    <text evidence="8">Belongs to the exosome component 10/RRP6 family.</text>
</comment>
<dbReference type="GO" id="GO:0000467">
    <property type="term" value="P:exonucleolytic trimming to generate mature 3'-end of 5.8S rRNA from tricistronic rRNA transcript (SSU-rRNA, 5.8S rRNA, LSU-rRNA)"/>
    <property type="evidence" value="ECO:0007669"/>
    <property type="project" value="InterPro"/>
</dbReference>
<dbReference type="GO" id="GO:0071051">
    <property type="term" value="P:poly(A)-dependent snoRNA 3'-end processing"/>
    <property type="evidence" value="ECO:0007669"/>
    <property type="project" value="TreeGrafter"/>
</dbReference>
<dbReference type="InterPro" id="IPR002121">
    <property type="entry name" value="HRDC_dom"/>
</dbReference>
<comment type="caution">
    <text evidence="11">The sequence shown here is derived from an EMBL/GenBank/DDBJ whole genome shotgun (WGS) entry which is preliminary data.</text>
</comment>
<dbReference type="InterPro" id="IPR036397">
    <property type="entry name" value="RNaseH_sf"/>
</dbReference>
<dbReference type="GO" id="GO:0071035">
    <property type="term" value="P:nuclear polyadenylation-dependent rRNA catabolic process"/>
    <property type="evidence" value="ECO:0007669"/>
    <property type="project" value="TreeGrafter"/>
</dbReference>
<comment type="subcellular location">
    <subcellularLocation>
        <location evidence="1">Nucleus</location>
    </subcellularLocation>
</comment>
<dbReference type="GO" id="GO:0000175">
    <property type="term" value="F:3'-5'-RNA exonuclease activity"/>
    <property type="evidence" value="ECO:0007669"/>
    <property type="project" value="InterPro"/>
</dbReference>
<dbReference type="GO" id="GO:0071037">
    <property type="term" value="P:nuclear polyadenylation-dependent snRNA catabolic process"/>
    <property type="evidence" value="ECO:0007669"/>
    <property type="project" value="TreeGrafter"/>
</dbReference>
<evidence type="ECO:0000256" key="3">
    <source>
        <dbReference type="ARBA" id="ARBA00022722"/>
    </source>
</evidence>
<dbReference type="GO" id="GO:0000176">
    <property type="term" value="C:nuclear exosome (RNase complex)"/>
    <property type="evidence" value="ECO:0007669"/>
    <property type="project" value="InterPro"/>
</dbReference>
<feature type="domain" description="HRDC" evidence="10">
    <location>
        <begin position="468"/>
        <end position="548"/>
    </location>
</feature>
<dbReference type="SUPFAM" id="SSF53448">
    <property type="entry name" value="Nucleotide-diphospho-sugar transferases"/>
    <property type="match status" value="1"/>
</dbReference>
<keyword evidence="4" id="KW-0378">Hydrolase</keyword>
<gene>
    <name evidence="11" type="ORF">CYY_008379</name>
</gene>
<feature type="compositionally biased region" description="Polar residues" evidence="9">
    <location>
        <begin position="956"/>
        <end position="974"/>
    </location>
</feature>
<feature type="compositionally biased region" description="Low complexity" evidence="9">
    <location>
        <begin position="703"/>
        <end position="715"/>
    </location>
</feature>
<dbReference type="SMART" id="SM00341">
    <property type="entry name" value="HRDC"/>
    <property type="match status" value="1"/>
</dbReference>
<evidence type="ECO:0000256" key="2">
    <source>
        <dbReference type="ARBA" id="ARBA00022552"/>
    </source>
</evidence>
<dbReference type="PANTHER" id="PTHR12124:SF47">
    <property type="entry name" value="EXOSOME COMPONENT 10"/>
    <property type="match status" value="1"/>
</dbReference>
<evidence type="ECO:0000259" key="10">
    <source>
        <dbReference type="PROSITE" id="PS50967"/>
    </source>
</evidence>
<evidence type="ECO:0000313" key="12">
    <source>
        <dbReference type="Proteomes" id="UP000695562"/>
    </source>
</evidence>
<dbReference type="InterPro" id="IPR029044">
    <property type="entry name" value="Nucleotide-diphossugar_trans"/>
</dbReference>
<dbReference type="InterPro" id="IPR010997">
    <property type="entry name" value="HRDC-like_sf"/>
</dbReference>
<dbReference type="Pfam" id="PF00570">
    <property type="entry name" value="HRDC"/>
    <property type="match status" value="1"/>
</dbReference>
<feature type="compositionally biased region" description="Polar residues" evidence="9">
    <location>
        <begin position="858"/>
        <end position="873"/>
    </location>
</feature>
<feature type="compositionally biased region" description="Polar residues" evidence="9">
    <location>
        <begin position="716"/>
        <end position="742"/>
    </location>
</feature>
<dbReference type="GO" id="GO:0071040">
    <property type="term" value="P:nuclear polyadenylation-dependent antisense transcript catabolic process"/>
    <property type="evidence" value="ECO:0007669"/>
    <property type="project" value="TreeGrafter"/>
</dbReference>
<name>A0A8J4PN50_9MYCE</name>
<dbReference type="Pfam" id="PF11397">
    <property type="entry name" value="GlcNAc"/>
    <property type="match status" value="1"/>
</dbReference>
<keyword evidence="7" id="KW-0539">Nucleus</keyword>
<dbReference type="SUPFAM" id="SSF47819">
    <property type="entry name" value="HRDC-like"/>
    <property type="match status" value="1"/>
</dbReference>
<protein>
    <recommendedName>
        <fullName evidence="10">HRDC domain-containing protein</fullName>
    </recommendedName>
</protein>
<evidence type="ECO:0000256" key="4">
    <source>
        <dbReference type="ARBA" id="ARBA00022801"/>
    </source>
</evidence>
<evidence type="ECO:0000313" key="11">
    <source>
        <dbReference type="EMBL" id="KAF2070299.1"/>
    </source>
</evidence>
<evidence type="ECO:0000256" key="1">
    <source>
        <dbReference type="ARBA" id="ARBA00004123"/>
    </source>
</evidence>
<dbReference type="Gene3D" id="3.30.420.10">
    <property type="entry name" value="Ribonuclease H-like superfamily/Ribonuclease H"/>
    <property type="match status" value="1"/>
</dbReference>
<dbReference type="SUPFAM" id="SSF53098">
    <property type="entry name" value="Ribonuclease H-like"/>
    <property type="match status" value="1"/>
</dbReference>
<dbReference type="Pfam" id="PF08066">
    <property type="entry name" value="PMC2NT"/>
    <property type="match status" value="1"/>
</dbReference>
<keyword evidence="12" id="KW-1185">Reference proteome</keyword>
<dbReference type="PANTHER" id="PTHR12124">
    <property type="entry name" value="POLYMYOSITIS/SCLERODERMA AUTOANTIGEN-RELATED"/>
    <property type="match status" value="1"/>
</dbReference>
<dbReference type="GO" id="GO:0071039">
    <property type="term" value="P:nuclear polyadenylation-dependent CUT catabolic process"/>
    <property type="evidence" value="ECO:0007669"/>
    <property type="project" value="TreeGrafter"/>
</dbReference>
<dbReference type="GO" id="GO:0000166">
    <property type="term" value="F:nucleotide binding"/>
    <property type="evidence" value="ECO:0007669"/>
    <property type="project" value="InterPro"/>
</dbReference>
<keyword evidence="5" id="KW-0271">Exosome</keyword>
<keyword evidence="6" id="KW-0269">Exonuclease</keyword>
<feature type="region of interest" description="Disordered" evidence="9">
    <location>
        <begin position="956"/>
        <end position="1019"/>
    </location>
</feature>
<dbReference type="Pfam" id="PF01612">
    <property type="entry name" value="DNA_pol_A_exo1"/>
    <property type="match status" value="1"/>
</dbReference>
<dbReference type="EMBL" id="AJWJ01000511">
    <property type="protein sequence ID" value="KAF2070299.1"/>
    <property type="molecule type" value="Genomic_DNA"/>
</dbReference>
<feature type="region of interest" description="Disordered" evidence="9">
    <location>
        <begin position="635"/>
        <end position="658"/>
    </location>
</feature>
<feature type="compositionally biased region" description="Basic and acidic residues" evidence="9">
    <location>
        <begin position="786"/>
        <end position="796"/>
    </location>
</feature>
<dbReference type="InterPro" id="IPR045092">
    <property type="entry name" value="Rrp6-like"/>
</dbReference>
<dbReference type="PROSITE" id="PS50967">
    <property type="entry name" value="HRDC"/>
    <property type="match status" value="1"/>
</dbReference>
<feature type="region of interest" description="Disordered" evidence="9">
    <location>
        <begin position="703"/>
        <end position="759"/>
    </location>
</feature>
<feature type="compositionally biased region" description="Low complexity" evidence="9">
    <location>
        <begin position="975"/>
        <end position="988"/>
    </location>
</feature>
<reference evidence="11" key="1">
    <citation type="submission" date="2020-01" db="EMBL/GenBank/DDBJ databases">
        <title>Development of genomics and gene disruption for Polysphondylium violaceum indicates a role for the polyketide synthase stlB in stalk morphogenesis.</title>
        <authorList>
            <person name="Narita B."/>
            <person name="Kawabe Y."/>
            <person name="Kin K."/>
            <person name="Saito T."/>
            <person name="Gibbs R."/>
            <person name="Kuspa A."/>
            <person name="Muzny D."/>
            <person name="Queller D."/>
            <person name="Richards S."/>
            <person name="Strassman J."/>
            <person name="Sucgang R."/>
            <person name="Worley K."/>
            <person name="Schaap P."/>
        </authorList>
    </citation>
    <scope>NUCLEOTIDE SEQUENCE</scope>
    <source>
        <strain evidence="11">QSvi11</strain>
    </source>
</reference>
<dbReference type="FunFam" id="1.10.150.80:FF:000001">
    <property type="entry name" value="Putative exosome component 10"/>
    <property type="match status" value="1"/>
</dbReference>
<dbReference type="OrthoDB" id="2250022at2759"/>
<dbReference type="GO" id="GO:0071036">
    <property type="term" value="P:nuclear polyadenylation-dependent snoRNA catabolic process"/>
    <property type="evidence" value="ECO:0007669"/>
    <property type="project" value="TreeGrafter"/>
</dbReference>
<evidence type="ECO:0000256" key="6">
    <source>
        <dbReference type="ARBA" id="ARBA00022839"/>
    </source>
</evidence>
<dbReference type="InterPro" id="IPR044876">
    <property type="entry name" value="HRDC_dom_sf"/>
</dbReference>
<dbReference type="InterPro" id="IPR012588">
    <property type="entry name" value="Exosome-assoc_fac_Rrp6_N"/>
</dbReference>
<sequence length="1388" mass="157810">MFNNNNNNNSNSDQSNQDNEKLEQFSKNLFSNLITATKISNNLPSEEDYSYYETFPQFRVKMNDIGKRLLNLTQNFVQSEDPKTNLSFVDTNDTEELSDRFNGIVDLVDGMIDKVDKTIDPKYSQNQSNIYISSTVLASQNNNNKSKTNEINMFYGSNISRPQSKFSDPVDNSNFPFLPKIVNKPNSMVDLDPIFEKSKIKEVSFGKIVRTKEQETIVFPHPYEYEIQHFNYTKKQTQPCKEILSRGLEETPYTWIENIRQLEELTEKLNHVEEIAIDLEHHNYRSYQGFVCLMQISTRTEDFIIDTLALRAHIQMLNIPFTNPNIVKVLHGSDSDIKWLQRDFGVYIVNMFDTGQASRVLEYPSASLAFLLKYFCGVDANKKYQLADWRIRPIPEEMIRYAREDTHYLLYIYDRLRNELFNKGKNQPSYLNEVLRRSRDLCLFKHEREILDATTHIVFAKKANLSYNAAQLNVLKAVYHWRENLAREEDESIRYVLPNQMMLAIVEKAPTTVQELLMLCNPVPPYIKLHAHAIIQEILKAKLLNANGGANDSGIKQPILNTGAFIPQLQSILSSQSNTYYQNSIKQMGSNQINQINLNNMNLNNTSIGNNNNSNNNSIVSPNLTSIDMNNISTSSINTSGRQSPVHIPLHANSSSPVLSTDQLYKTAKWLSNDNSFTSLDVNNLQPAFQSLINNNNNNINVLNNNTNNSSMNPSVRKSTSIAPLNQNNHSNTPISNTSLFDSSGEESHDDHERKKSRKIASMVASSFEPTTLAPTFKPIASLKSLDKQNDQHENNKDDDEDEDFDEEEEEEEEDDEEEEEEEEEEDVNMVTSQDNNTATKQSKKAKGMESDGEDGDLSNQVPKSMQEIYQLSNMNRRRNKEKKKLKENPNTSVGSTTTTTTTTTSGSSSGSSSLQTSPTLGNSSVESKASSKKDGENASVTDTFSFLKEIGWVDNEQTPDSFKPSNLNVPNHPSQSNQSGANNNNQNKVPLTKQSKQKQQHHNPNQQQQNQQQNQQQQQFVSFDYSNTNTMNTQSKNPNQQQNFFNLEYSGAKKKTQSSGAVRAKSECQWTIKNAYETADDPSSIFIGLVWQYDMNGNSDEKCFEVKFDDTISSKIKTIKLDYKEAKGPCYARSLAQSLYGGEKYCLQIDSHMRFIKGWDRILKQELDQCGQEDGKAILTCYPMGYTLPNKIPTYRYPILVVASHFGENDGMLRIRGRVVNAKLSKPVGSLFWVSGFSFSLGTVIKDVPYDPSLCHLFFGEETSMSLRLYTNGYRFYTPTQSIVFHLWSREHRPSFRENKSPETVAVEKKSLEKVVQLLTGECGSLDQYGLGSVNTLQDYTEYCGVDFKRQTITPKALYGGHEGDRDTFFMNDILEMVIKSSTGIND</sequence>
<dbReference type="Gene3D" id="1.10.150.80">
    <property type="entry name" value="HRDC domain"/>
    <property type="match status" value="1"/>
</dbReference>
<dbReference type="FunFam" id="3.30.420.10:FF:000059">
    <property type="entry name" value="Exosome complex exonuclease Rrp6"/>
    <property type="match status" value="1"/>
</dbReference>
<proteinExistence type="inferred from homology"/>
<evidence type="ECO:0000256" key="8">
    <source>
        <dbReference type="ARBA" id="ARBA00043957"/>
    </source>
</evidence>
<evidence type="ECO:0000256" key="5">
    <source>
        <dbReference type="ARBA" id="ARBA00022835"/>
    </source>
</evidence>
<feature type="compositionally biased region" description="Low complexity" evidence="9">
    <location>
        <begin position="889"/>
        <end position="920"/>
    </location>
</feature>
<keyword evidence="3" id="KW-0540">Nuclease</keyword>
<dbReference type="InterPro" id="IPR012337">
    <property type="entry name" value="RNaseH-like_sf"/>
</dbReference>
<dbReference type="CDD" id="cd06147">
    <property type="entry name" value="Rrp6p_like_exo"/>
    <property type="match status" value="1"/>
</dbReference>
<feature type="compositionally biased region" description="Low complexity" evidence="9">
    <location>
        <begin position="1003"/>
        <end position="1019"/>
    </location>
</feature>
<keyword evidence="2" id="KW-0698">rRNA processing</keyword>
<evidence type="ECO:0000256" key="7">
    <source>
        <dbReference type="ARBA" id="ARBA00023242"/>
    </source>
</evidence>
<feature type="region of interest" description="Disordered" evidence="9">
    <location>
        <begin position="786"/>
        <end position="939"/>
    </location>
</feature>
<dbReference type="GO" id="GO:0003727">
    <property type="term" value="F:single-stranded RNA binding"/>
    <property type="evidence" value="ECO:0007669"/>
    <property type="project" value="TreeGrafter"/>
</dbReference>
<accession>A0A8J4PN50</accession>
<dbReference type="InterPro" id="IPR021067">
    <property type="entry name" value="Glycosyltransferase"/>
</dbReference>
<dbReference type="GO" id="GO:0005730">
    <property type="term" value="C:nucleolus"/>
    <property type="evidence" value="ECO:0007669"/>
    <property type="project" value="TreeGrafter"/>
</dbReference>
<feature type="compositionally biased region" description="Polar residues" evidence="9">
    <location>
        <begin position="830"/>
        <end position="841"/>
    </location>
</feature>
<feature type="compositionally biased region" description="Acidic residues" evidence="9">
    <location>
        <begin position="797"/>
        <end position="828"/>
    </location>
</feature>
<dbReference type="Proteomes" id="UP000695562">
    <property type="component" value="Unassembled WGS sequence"/>
</dbReference>
<dbReference type="InterPro" id="IPR049559">
    <property type="entry name" value="Rrp6p-like_exo"/>
</dbReference>
<dbReference type="SMART" id="SM00474">
    <property type="entry name" value="35EXOc"/>
    <property type="match status" value="1"/>
</dbReference>
<dbReference type="GO" id="GO:0071044">
    <property type="term" value="P:histone mRNA catabolic process"/>
    <property type="evidence" value="ECO:0007669"/>
    <property type="project" value="TreeGrafter"/>
</dbReference>
<dbReference type="GO" id="GO:0071038">
    <property type="term" value="P:TRAMP-dependent tRNA surveillance pathway"/>
    <property type="evidence" value="ECO:0007669"/>
    <property type="project" value="TreeGrafter"/>
</dbReference>